<dbReference type="OrthoDB" id="9810372at2"/>
<dbReference type="RefSeq" id="WP_104121238.1">
    <property type="nucleotide sequence ID" value="NZ_PRKW01000003.1"/>
</dbReference>
<dbReference type="Gene3D" id="3.30.420.40">
    <property type="match status" value="2"/>
</dbReference>
<dbReference type="SUPFAM" id="SSF53067">
    <property type="entry name" value="Actin-like ATPase domain"/>
    <property type="match status" value="1"/>
</dbReference>
<proteinExistence type="inferred from homology"/>
<dbReference type="InterPro" id="IPR036390">
    <property type="entry name" value="WH_DNA-bd_sf"/>
</dbReference>
<sequence length="379" mass="38927">MDAVTSLAPSSPARALAREVLIRGPISRGDLASRLGLSVASLTRLSKPLLDAGVLRESEEAGVASIGRPVRPLEISPDAHRFVGVKLTGDTAAAVATNLKADVAGTGERALPSHAIEDVVDAIVGAVADLGAIDQFSGIGISIGGRVNADSSVLRAPFLGWRDVPLADLVRQRTGLPVVVENDVVTLTIAEQWFGAGRGEKDFAVLTVGAGVGYGLVINDVVIAPPDAGLGLVGHYPLDPTGPRCMDGHRGCSSAVLTIPAICSQFAASTGEQRSYAEILALAARGHPVAQGVVEAAGTALGLLVSAVANLTMVDLVILSGEGMDLADVAGPSLHAAIDYHRDPEASPVRLSRQPTDFAQWARGAAAVVIQRTILGTLR</sequence>
<evidence type="ECO:0000256" key="1">
    <source>
        <dbReference type="ARBA" id="ARBA00006479"/>
    </source>
</evidence>
<dbReference type="EMBL" id="PRKW01000003">
    <property type="protein sequence ID" value="PPB49752.1"/>
    <property type="molecule type" value="Genomic_DNA"/>
</dbReference>
<dbReference type="Gene3D" id="1.10.10.10">
    <property type="entry name" value="Winged helix-like DNA-binding domain superfamily/Winged helix DNA-binding domain"/>
    <property type="match status" value="1"/>
</dbReference>
<comment type="similarity">
    <text evidence="1">Belongs to the ROK (NagC/XylR) family.</text>
</comment>
<accession>A0A2S5IYT7</accession>
<dbReference type="SUPFAM" id="SSF46785">
    <property type="entry name" value="Winged helix' DNA-binding domain"/>
    <property type="match status" value="1"/>
</dbReference>
<dbReference type="AlphaFoldDB" id="A0A2S5IYT7"/>
<gene>
    <name evidence="2" type="ORF">C4K88_08800</name>
</gene>
<organism evidence="2 3">
    <name type="scientific">Arthrobacter pityocampae</name>
    <dbReference type="NCBI Taxonomy" id="547334"/>
    <lineage>
        <taxon>Bacteria</taxon>
        <taxon>Bacillati</taxon>
        <taxon>Actinomycetota</taxon>
        <taxon>Actinomycetes</taxon>
        <taxon>Micrococcales</taxon>
        <taxon>Micrococcaceae</taxon>
        <taxon>Arthrobacter</taxon>
    </lineage>
</organism>
<dbReference type="InterPro" id="IPR000600">
    <property type="entry name" value="ROK"/>
</dbReference>
<protein>
    <submittedName>
        <fullName evidence="2">MarR family transcriptional regulator</fullName>
    </submittedName>
</protein>
<dbReference type="PANTHER" id="PTHR18964:SF149">
    <property type="entry name" value="BIFUNCTIONAL UDP-N-ACETYLGLUCOSAMINE 2-EPIMERASE_N-ACETYLMANNOSAMINE KINASE"/>
    <property type="match status" value="1"/>
</dbReference>
<dbReference type="PANTHER" id="PTHR18964">
    <property type="entry name" value="ROK (REPRESSOR, ORF, KINASE) FAMILY"/>
    <property type="match status" value="1"/>
</dbReference>
<name>A0A2S5IYT7_9MICC</name>
<reference evidence="2 3" key="1">
    <citation type="journal article" date="2014" name="Int. J. Syst. Evol. Microbiol.">
        <title>Arthrobacter pityocampae sp. nov., isolated from Thaumetopoea pityocampa (Lep., Thaumetopoeidae).</title>
        <authorList>
            <person name="Ince I.A."/>
            <person name="Demirbag Z."/>
            <person name="Kati H."/>
        </authorList>
    </citation>
    <scope>NUCLEOTIDE SEQUENCE [LARGE SCALE GENOMIC DNA]</scope>
    <source>
        <strain evidence="2 3">Tp2</strain>
    </source>
</reference>
<dbReference type="InterPro" id="IPR043129">
    <property type="entry name" value="ATPase_NBD"/>
</dbReference>
<comment type="caution">
    <text evidence="2">The sequence shown here is derived from an EMBL/GenBank/DDBJ whole genome shotgun (WGS) entry which is preliminary data.</text>
</comment>
<evidence type="ECO:0000313" key="2">
    <source>
        <dbReference type="EMBL" id="PPB49752.1"/>
    </source>
</evidence>
<keyword evidence="3" id="KW-1185">Reference proteome</keyword>
<dbReference type="InterPro" id="IPR036388">
    <property type="entry name" value="WH-like_DNA-bd_sf"/>
</dbReference>
<dbReference type="Proteomes" id="UP000239297">
    <property type="component" value="Unassembled WGS sequence"/>
</dbReference>
<dbReference type="Pfam" id="PF00480">
    <property type="entry name" value="ROK"/>
    <property type="match status" value="1"/>
</dbReference>
<evidence type="ECO:0000313" key="3">
    <source>
        <dbReference type="Proteomes" id="UP000239297"/>
    </source>
</evidence>